<gene>
    <name evidence="2" type="ORF">H9846_08935</name>
</gene>
<sequence length="322" mass="36077">VAEALPAGQARQRRRARAVRLAVCLGAPLLLAAGALLGRAEFTNLREDPRPSFAPENNTGYAIRYDLTAYALPEELDRDLLAAANGEPDGGFSWYTGFAANETPTLRDRGTHGYDSWQEMTADTALPLLQSDLLDSSTAYDTITLYRTTEWTPPEGMSSEEATEYLQELDRQNQYPVGFTVSWASEYPHLYPSYLRLRRVNRVAGQLGDYVIDLQAIAALSYEHVPAGTTLSNHEVWFTRESALTWENEEYTTDLGIVALMPHCTSYQEPGYRDTYAFFTWDGIYYRLNAWSPNGWEDGMTADARAVLKQVLDSFTPPETAP</sequence>
<keyword evidence="1" id="KW-0812">Transmembrane</keyword>
<reference evidence="2" key="1">
    <citation type="journal article" date="2021" name="PeerJ">
        <title>Extensive microbial diversity within the chicken gut microbiome revealed by metagenomics and culture.</title>
        <authorList>
            <person name="Gilroy R."/>
            <person name="Ravi A."/>
            <person name="Getino M."/>
            <person name="Pursley I."/>
            <person name="Horton D.L."/>
            <person name="Alikhan N.F."/>
            <person name="Baker D."/>
            <person name="Gharbi K."/>
            <person name="Hall N."/>
            <person name="Watson M."/>
            <person name="Adriaenssens E.M."/>
            <person name="Foster-Nyarko E."/>
            <person name="Jarju S."/>
            <person name="Secka A."/>
            <person name="Antonio M."/>
            <person name="Oren A."/>
            <person name="Chaudhuri R.R."/>
            <person name="La Ragione R."/>
            <person name="Hildebrand F."/>
            <person name="Pallen M.J."/>
        </authorList>
    </citation>
    <scope>NUCLEOTIDE SEQUENCE</scope>
    <source>
        <strain evidence="2">ChiHecec2B26-7398</strain>
    </source>
</reference>
<protein>
    <submittedName>
        <fullName evidence="2">Uncharacterized protein</fullName>
    </submittedName>
</protein>
<dbReference type="EMBL" id="DXEI01000133">
    <property type="protein sequence ID" value="HIX95567.1"/>
    <property type="molecule type" value="Genomic_DNA"/>
</dbReference>
<feature type="transmembrane region" description="Helical" evidence="1">
    <location>
        <begin position="18"/>
        <end position="37"/>
    </location>
</feature>
<organism evidence="2 3">
    <name type="scientific">Candidatus Gemmiger excrementipullorum</name>
    <dbReference type="NCBI Taxonomy" id="2838610"/>
    <lineage>
        <taxon>Bacteria</taxon>
        <taxon>Bacillati</taxon>
        <taxon>Bacillota</taxon>
        <taxon>Clostridia</taxon>
        <taxon>Eubacteriales</taxon>
        <taxon>Gemmiger</taxon>
    </lineage>
</organism>
<dbReference type="Proteomes" id="UP000886751">
    <property type="component" value="Unassembled WGS sequence"/>
</dbReference>
<accession>A0A9D1Y2H3</accession>
<keyword evidence="1" id="KW-1133">Transmembrane helix</keyword>
<keyword evidence="1" id="KW-0472">Membrane</keyword>
<name>A0A9D1Y2H3_9FIRM</name>
<comment type="caution">
    <text evidence="2">The sequence shown here is derived from an EMBL/GenBank/DDBJ whole genome shotgun (WGS) entry which is preliminary data.</text>
</comment>
<evidence type="ECO:0000313" key="3">
    <source>
        <dbReference type="Proteomes" id="UP000886751"/>
    </source>
</evidence>
<dbReference type="AlphaFoldDB" id="A0A9D1Y2H3"/>
<evidence type="ECO:0000256" key="1">
    <source>
        <dbReference type="SAM" id="Phobius"/>
    </source>
</evidence>
<reference evidence="2" key="2">
    <citation type="submission" date="2021-04" db="EMBL/GenBank/DDBJ databases">
        <authorList>
            <person name="Gilroy R."/>
        </authorList>
    </citation>
    <scope>NUCLEOTIDE SEQUENCE</scope>
    <source>
        <strain evidence="2">ChiHecec2B26-7398</strain>
    </source>
</reference>
<feature type="non-terminal residue" evidence="2">
    <location>
        <position position="1"/>
    </location>
</feature>
<evidence type="ECO:0000313" key="2">
    <source>
        <dbReference type="EMBL" id="HIX95567.1"/>
    </source>
</evidence>
<proteinExistence type="predicted"/>